<protein>
    <submittedName>
        <fullName evidence="1">Uncharacterized protein</fullName>
    </submittedName>
</protein>
<dbReference type="PROSITE" id="PS50890">
    <property type="entry name" value="PUA"/>
    <property type="match status" value="1"/>
</dbReference>
<keyword evidence="2" id="KW-1185">Reference proteome</keyword>
<comment type="caution">
    <text evidence="1">The sequence shown here is derived from an EMBL/GenBank/DDBJ whole genome shotgun (WGS) entry which is preliminary data.</text>
</comment>
<proteinExistence type="predicted"/>
<dbReference type="AlphaFoldDB" id="A0A7Y0L6J2"/>
<sequence length="78" mass="8482">MSNPYSFLPEVRQAIRMADDAERAAERMGELLAHALSALAVHDLAKAQELRGKAIAVTRGIMPSVARKLGQISLSRPK</sequence>
<organism evidence="1 2">
    <name type="scientific">Sulfobacillus harzensis</name>
    <dbReference type="NCBI Taxonomy" id="2729629"/>
    <lineage>
        <taxon>Bacteria</taxon>
        <taxon>Bacillati</taxon>
        <taxon>Bacillota</taxon>
        <taxon>Clostridia</taxon>
        <taxon>Eubacteriales</taxon>
        <taxon>Clostridiales Family XVII. Incertae Sedis</taxon>
        <taxon>Sulfobacillus</taxon>
    </lineage>
</organism>
<dbReference type="EMBL" id="JABBVZ010000095">
    <property type="protein sequence ID" value="NMP24248.1"/>
    <property type="molecule type" value="Genomic_DNA"/>
</dbReference>
<accession>A0A7Y0L6J2</accession>
<gene>
    <name evidence="1" type="ORF">HIJ39_18105</name>
</gene>
<evidence type="ECO:0000313" key="2">
    <source>
        <dbReference type="Proteomes" id="UP000533476"/>
    </source>
</evidence>
<dbReference type="RefSeq" id="WP_169102191.1">
    <property type="nucleotide sequence ID" value="NZ_JABBVZ010000095.1"/>
</dbReference>
<evidence type="ECO:0000313" key="1">
    <source>
        <dbReference type="EMBL" id="NMP24248.1"/>
    </source>
</evidence>
<dbReference type="Proteomes" id="UP000533476">
    <property type="component" value="Unassembled WGS sequence"/>
</dbReference>
<name>A0A7Y0L6J2_9FIRM</name>
<reference evidence="1 2" key="1">
    <citation type="submission" date="2020-04" db="EMBL/GenBank/DDBJ databases">
        <authorList>
            <person name="Zhang R."/>
            <person name="Schippers A."/>
        </authorList>
    </citation>
    <scope>NUCLEOTIDE SEQUENCE [LARGE SCALE GENOMIC DNA]</scope>
    <source>
        <strain evidence="1 2">DSM 109850</strain>
    </source>
</reference>